<dbReference type="OrthoDB" id="945117at2"/>
<evidence type="ECO:0000259" key="3">
    <source>
        <dbReference type="Pfam" id="PF13505"/>
    </source>
</evidence>
<dbReference type="SUPFAM" id="SSF56925">
    <property type="entry name" value="OMPA-like"/>
    <property type="match status" value="1"/>
</dbReference>
<evidence type="ECO:0000313" key="4">
    <source>
        <dbReference type="EMBL" id="TWP26695.1"/>
    </source>
</evidence>
<keyword evidence="5" id="KW-1185">Reference proteome</keyword>
<evidence type="ECO:0000313" key="5">
    <source>
        <dbReference type="Proteomes" id="UP000319499"/>
    </source>
</evidence>
<feature type="signal peptide" evidence="2">
    <location>
        <begin position="1"/>
        <end position="19"/>
    </location>
</feature>
<dbReference type="InterPro" id="IPR027385">
    <property type="entry name" value="Beta-barrel_OMP"/>
</dbReference>
<dbReference type="EMBL" id="SELH01000025">
    <property type="protein sequence ID" value="TWP26695.1"/>
    <property type="molecule type" value="Genomic_DNA"/>
</dbReference>
<dbReference type="Pfam" id="PF13505">
    <property type="entry name" value="OMP_b-brl"/>
    <property type="match status" value="1"/>
</dbReference>
<feature type="domain" description="Outer membrane protein beta-barrel" evidence="3">
    <location>
        <begin position="9"/>
        <end position="198"/>
    </location>
</feature>
<dbReference type="Proteomes" id="UP000319499">
    <property type="component" value="Unassembled WGS sequence"/>
</dbReference>
<dbReference type="Gene3D" id="2.40.160.20">
    <property type="match status" value="1"/>
</dbReference>
<name>A0A563D926_9FLAO</name>
<protein>
    <submittedName>
        <fullName evidence="4">Porin family protein</fullName>
    </submittedName>
</protein>
<feature type="chain" id="PRO_5021746540" evidence="2">
    <location>
        <begin position="20"/>
        <end position="198"/>
    </location>
</feature>
<dbReference type="RefSeq" id="WP_146263114.1">
    <property type="nucleotide sequence ID" value="NZ_SELG01000041.1"/>
</dbReference>
<accession>A0A563D926</accession>
<proteinExistence type="predicted"/>
<evidence type="ECO:0000256" key="2">
    <source>
        <dbReference type="SAM" id="SignalP"/>
    </source>
</evidence>
<evidence type="ECO:0000256" key="1">
    <source>
        <dbReference type="ARBA" id="ARBA00022729"/>
    </source>
</evidence>
<dbReference type="InterPro" id="IPR011250">
    <property type="entry name" value="OMP/PagP_B-barrel"/>
</dbReference>
<sequence length="198" mass="21668">MKKLFILGSLVLTSLVAQAQEGLKGRLFLGGSIGYTHDKVGAADIKSDNFNVSPLIGYFITPTIAVGGQIGYEYGKVTTPISTPFGTFDSEVKTNTFVIQPLARKYWGIGEKVYFFGQLDVPVKLGNTKVGDSKSNFVDWGVNLRPGFDLFLTKNWSVETTVGRFGYGTHNPDGVKHDDNSAFGLNFNDVNFGVKYVF</sequence>
<reference evidence="4 5" key="1">
    <citation type="submission" date="2019-02" db="EMBL/GenBank/DDBJ databases">
        <title>Apibacter muscae sp. nov.: a novel member of the house fly microbiota.</title>
        <authorList>
            <person name="Park R."/>
        </authorList>
    </citation>
    <scope>NUCLEOTIDE SEQUENCE [LARGE SCALE GENOMIC DNA]</scope>
    <source>
        <strain evidence="4 5">AL1</strain>
    </source>
</reference>
<gene>
    <name evidence="4" type="ORF">ETU09_09015</name>
</gene>
<keyword evidence="1 2" id="KW-0732">Signal</keyword>
<comment type="caution">
    <text evidence="4">The sequence shown here is derived from an EMBL/GenBank/DDBJ whole genome shotgun (WGS) entry which is preliminary data.</text>
</comment>
<dbReference type="AlphaFoldDB" id="A0A563D926"/>
<organism evidence="4 5">
    <name type="scientific">Apibacter muscae</name>
    <dbReference type="NCBI Taxonomy" id="2509004"/>
    <lineage>
        <taxon>Bacteria</taxon>
        <taxon>Pseudomonadati</taxon>
        <taxon>Bacteroidota</taxon>
        <taxon>Flavobacteriia</taxon>
        <taxon>Flavobacteriales</taxon>
        <taxon>Weeksellaceae</taxon>
        <taxon>Apibacter</taxon>
    </lineage>
</organism>